<dbReference type="PANTHER" id="PTHR43643:SF3">
    <property type="entry name" value="HISTIDINOL-PHOSPHATE AMINOTRANSFERASE"/>
    <property type="match status" value="1"/>
</dbReference>
<evidence type="ECO:0000256" key="1">
    <source>
        <dbReference type="ARBA" id="ARBA00001933"/>
    </source>
</evidence>
<name>A0A7X2XWP4_9LACO</name>
<dbReference type="InterPro" id="IPR004839">
    <property type="entry name" value="Aminotransferase_I/II_large"/>
</dbReference>
<keyword evidence="7" id="KW-0028">Amino-acid biosynthesis</keyword>
<dbReference type="CDD" id="cd00609">
    <property type="entry name" value="AAT_like"/>
    <property type="match status" value="1"/>
</dbReference>
<evidence type="ECO:0000256" key="5">
    <source>
        <dbReference type="ARBA" id="ARBA00022898"/>
    </source>
</evidence>
<dbReference type="Gene3D" id="3.90.1150.10">
    <property type="entry name" value="Aspartate Aminotransferase, domain 1"/>
    <property type="match status" value="1"/>
</dbReference>
<evidence type="ECO:0000256" key="4">
    <source>
        <dbReference type="ARBA" id="ARBA00022679"/>
    </source>
</evidence>
<protein>
    <recommendedName>
        <fullName evidence="7">Histidinol-phosphate aminotransferase</fullName>
        <ecNumber evidence="7">2.6.1.9</ecNumber>
    </recommendedName>
    <alternativeName>
        <fullName evidence="7">Imidazole acetol-phosphate transaminase</fullName>
    </alternativeName>
</protein>
<dbReference type="PANTHER" id="PTHR43643">
    <property type="entry name" value="HISTIDINOL-PHOSPHATE AMINOTRANSFERASE 2"/>
    <property type="match status" value="1"/>
</dbReference>
<evidence type="ECO:0000256" key="2">
    <source>
        <dbReference type="ARBA" id="ARBA00011738"/>
    </source>
</evidence>
<dbReference type="Gene3D" id="3.40.640.10">
    <property type="entry name" value="Type I PLP-dependent aspartate aminotransferase-like (Major domain)"/>
    <property type="match status" value="1"/>
</dbReference>
<reference evidence="9 10" key="1">
    <citation type="submission" date="2019-11" db="EMBL/GenBank/DDBJ databases">
        <title>Lactobacillus sp. nov. CRM56-3, isolated from fermented tea leaves.</title>
        <authorList>
            <person name="Phuengjayaem S."/>
            <person name="Tanasupawat S."/>
        </authorList>
    </citation>
    <scope>NUCLEOTIDE SEQUENCE [LARGE SCALE GENOMIC DNA]</scope>
    <source>
        <strain evidence="9 10">CRM56-3</strain>
    </source>
</reference>
<dbReference type="Pfam" id="PF00155">
    <property type="entry name" value="Aminotran_1_2"/>
    <property type="match status" value="1"/>
</dbReference>
<proteinExistence type="inferred from homology"/>
<dbReference type="SUPFAM" id="SSF53383">
    <property type="entry name" value="PLP-dependent transferases"/>
    <property type="match status" value="1"/>
</dbReference>
<comment type="catalytic activity">
    <reaction evidence="7">
        <text>L-histidinol phosphate + 2-oxoglutarate = 3-(imidazol-4-yl)-2-oxopropyl phosphate + L-glutamate</text>
        <dbReference type="Rhea" id="RHEA:23744"/>
        <dbReference type="ChEBI" id="CHEBI:16810"/>
        <dbReference type="ChEBI" id="CHEBI:29985"/>
        <dbReference type="ChEBI" id="CHEBI:57766"/>
        <dbReference type="ChEBI" id="CHEBI:57980"/>
        <dbReference type="EC" id="2.6.1.9"/>
    </reaction>
</comment>
<keyword evidence="5 7" id="KW-0663">Pyridoxal phosphate</keyword>
<dbReference type="GO" id="GO:0000105">
    <property type="term" value="P:L-histidine biosynthetic process"/>
    <property type="evidence" value="ECO:0007669"/>
    <property type="project" value="UniProtKB-UniRule"/>
</dbReference>
<dbReference type="InterPro" id="IPR050106">
    <property type="entry name" value="HistidinolP_aminotransfase"/>
</dbReference>
<comment type="pathway">
    <text evidence="7">Amino-acid biosynthesis; L-histidine biosynthesis; L-histidine from 5-phospho-alpha-D-ribose 1-diphosphate: step 7/9.</text>
</comment>
<evidence type="ECO:0000256" key="7">
    <source>
        <dbReference type="HAMAP-Rule" id="MF_01023"/>
    </source>
</evidence>
<comment type="subunit">
    <text evidence="2 7">Homodimer.</text>
</comment>
<dbReference type="EC" id="2.6.1.9" evidence="7"/>
<keyword evidence="3 7" id="KW-0032">Aminotransferase</keyword>
<feature type="domain" description="Aminotransferase class I/classII large" evidence="8">
    <location>
        <begin position="29"/>
        <end position="346"/>
    </location>
</feature>
<evidence type="ECO:0000256" key="6">
    <source>
        <dbReference type="ARBA" id="ARBA00023102"/>
    </source>
</evidence>
<keyword evidence="4 7" id="KW-0808">Transferase</keyword>
<evidence type="ECO:0000313" key="10">
    <source>
        <dbReference type="Proteomes" id="UP000466388"/>
    </source>
</evidence>
<dbReference type="InterPro" id="IPR015424">
    <property type="entry name" value="PyrdxlP-dep_Trfase"/>
</dbReference>
<keyword evidence="10" id="KW-1185">Reference proteome</keyword>
<accession>A0A7X2XWP4</accession>
<dbReference type="EMBL" id="WNJO01000003">
    <property type="protein sequence ID" value="MTV81681.1"/>
    <property type="molecule type" value="Genomic_DNA"/>
</dbReference>
<dbReference type="InterPro" id="IPR015422">
    <property type="entry name" value="PyrdxlP-dep_Trfase_small"/>
</dbReference>
<gene>
    <name evidence="7 9" type="primary">hisC</name>
    <name evidence="9" type="ORF">GM612_03310</name>
</gene>
<dbReference type="InterPro" id="IPR015421">
    <property type="entry name" value="PyrdxlP-dep_Trfase_major"/>
</dbReference>
<comment type="caution">
    <text evidence="9">The sequence shown here is derived from an EMBL/GenBank/DDBJ whole genome shotgun (WGS) entry which is preliminary data.</text>
</comment>
<dbReference type="AlphaFoldDB" id="A0A7X2XWP4"/>
<keyword evidence="6 7" id="KW-0368">Histidine biosynthesis</keyword>
<feature type="modified residue" description="N6-(pyridoxal phosphate)lysine" evidence="7">
    <location>
        <position position="223"/>
    </location>
</feature>
<dbReference type="Proteomes" id="UP000466388">
    <property type="component" value="Unassembled WGS sequence"/>
</dbReference>
<evidence type="ECO:0000256" key="3">
    <source>
        <dbReference type="ARBA" id="ARBA00022576"/>
    </source>
</evidence>
<dbReference type="HAMAP" id="MF_01023">
    <property type="entry name" value="HisC_aminotrans_2"/>
    <property type="match status" value="1"/>
</dbReference>
<sequence>MVKQTVKSLKPYVPEKTLSALKKERGLMKLVRLSANENAWGTSPKVAQAIMDWGVSGANRYPDSDVSSLRTAVAKGLGVLPESLVFGDGLDEIIELLSRTLLSAGDEVILTKPTFSEYALHAEIEGAKLVDVPVDEQGATDLKQMAAAVTPKTAMIWLCNPNNPTGAYLTSQAIEALLAKIPTSVYLVVDEAYIDFVTEEASPSVVDLVAKYSNLVVLRTFSKVYGLANFRVGFAVVSTELASILQTVRLPYNLSTFAEIAATAAYSDQAFVKDIVKKVAVERNKWQEFLTEMKIRFYPSQANFLFININNASELSDYLLNQGYLIRTGLGQNWLRITIGKPSDNKAVQDFIRKFIKQD</sequence>
<dbReference type="InterPro" id="IPR005861">
    <property type="entry name" value="HisP_aminotrans"/>
</dbReference>
<dbReference type="UniPathway" id="UPA00031">
    <property type="reaction ID" value="UER00012"/>
</dbReference>
<evidence type="ECO:0000313" key="9">
    <source>
        <dbReference type="EMBL" id="MTV81681.1"/>
    </source>
</evidence>
<dbReference type="NCBIfam" id="TIGR01141">
    <property type="entry name" value="hisC"/>
    <property type="match status" value="1"/>
</dbReference>
<evidence type="ECO:0000259" key="8">
    <source>
        <dbReference type="Pfam" id="PF00155"/>
    </source>
</evidence>
<comment type="similarity">
    <text evidence="7">Belongs to the class-II pyridoxal-phosphate-dependent aminotransferase family. Histidinol-phosphate aminotransferase subfamily.</text>
</comment>
<dbReference type="GO" id="GO:0004400">
    <property type="term" value="F:histidinol-phosphate transaminase activity"/>
    <property type="evidence" value="ECO:0007669"/>
    <property type="project" value="UniProtKB-UniRule"/>
</dbReference>
<comment type="cofactor">
    <cofactor evidence="1 7">
        <name>pyridoxal 5'-phosphate</name>
        <dbReference type="ChEBI" id="CHEBI:597326"/>
    </cofactor>
</comment>
<organism evidence="9 10">
    <name type="scientific">Secundilactobacillus folii</name>
    <dbReference type="NCBI Taxonomy" id="2678357"/>
    <lineage>
        <taxon>Bacteria</taxon>
        <taxon>Bacillati</taxon>
        <taxon>Bacillota</taxon>
        <taxon>Bacilli</taxon>
        <taxon>Lactobacillales</taxon>
        <taxon>Lactobacillaceae</taxon>
        <taxon>Secundilactobacillus</taxon>
    </lineage>
</organism>
<dbReference type="RefSeq" id="WP_155430971.1">
    <property type="nucleotide sequence ID" value="NZ_WNJO01000003.1"/>
</dbReference>
<dbReference type="GO" id="GO:0030170">
    <property type="term" value="F:pyridoxal phosphate binding"/>
    <property type="evidence" value="ECO:0007669"/>
    <property type="project" value="InterPro"/>
</dbReference>